<name>A0A7C8ZF49_OPUST</name>
<organism evidence="1">
    <name type="scientific">Opuntia streptacantha</name>
    <name type="common">Prickly pear cactus</name>
    <name type="synonym">Opuntia cardona</name>
    <dbReference type="NCBI Taxonomy" id="393608"/>
    <lineage>
        <taxon>Eukaryota</taxon>
        <taxon>Viridiplantae</taxon>
        <taxon>Streptophyta</taxon>
        <taxon>Embryophyta</taxon>
        <taxon>Tracheophyta</taxon>
        <taxon>Spermatophyta</taxon>
        <taxon>Magnoliopsida</taxon>
        <taxon>eudicotyledons</taxon>
        <taxon>Gunneridae</taxon>
        <taxon>Pentapetalae</taxon>
        <taxon>Caryophyllales</taxon>
        <taxon>Cactineae</taxon>
        <taxon>Cactaceae</taxon>
        <taxon>Opuntioideae</taxon>
        <taxon>Opuntia</taxon>
    </lineage>
</organism>
<sequence>MIQTMRLLGHLCLPRYFMMHFMGGTTMLLEQSYCFSSFGDHFSLVGFLSQQVQLELYMHYPETVGFHSPQSGAKCTLSTKSLQTRSGSAQQSAFFLDYPY</sequence>
<proteinExistence type="predicted"/>
<accession>A0A7C8ZF49</accession>
<reference evidence="1" key="2">
    <citation type="submission" date="2020-07" db="EMBL/GenBank/DDBJ databases">
        <authorList>
            <person name="Vera ALvarez R."/>
            <person name="Arias-Moreno D.M."/>
            <person name="Jimenez-Jacinto V."/>
            <person name="Jimenez-Bremont J.F."/>
            <person name="Swaminathan K."/>
            <person name="Moose S.P."/>
            <person name="Guerrero-Gonzalez M.L."/>
            <person name="Marino-Ramirez L."/>
            <person name="Landsman D."/>
            <person name="Rodriguez-Kessler M."/>
            <person name="Delgado-Sanchez P."/>
        </authorList>
    </citation>
    <scope>NUCLEOTIDE SEQUENCE</scope>
    <source>
        <tissue evidence="1">Cladode</tissue>
    </source>
</reference>
<reference evidence="1" key="1">
    <citation type="journal article" date="2013" name="J. Plant Res.">
        <title>Effect of fungi and light on seed germination of three Opuntia species from semiarid lands of central Mexico.</title>
        <authorList>
            <person name="Delgado-Sanchez P."/>
            <person name="Jimenez-Bremont J.F."/>
            <person name="Guerrero-Gonzalez Mde L."/>
            <person name="Flores J."/>
        </authorList>
    </citation>
    <scope>NUCLEOTIDE SEQUENCE</scope>
    <source>
        <tissue evidence="1">Cladode</tissue>
    </source>
</reference>
<protein>
    <submittedName>
        <fullName evidence="1">Uncharacterized protein</fullName>
    </submittedName>
</protein>
<evidence type="ECO:0000313" key="1">
    <source>
        <dbReference type="EMBL" id="MBA4641197.1"/>
    </source>
</evidence>
<dbReference type="EMBL" id="GISG01123104">
    <property type="protein sequence ID" value="MBA4641197.1"/>
    <property type="molecule type" value="Transcribed_RNA"/>
</dbReference>
<dbReference type="AlphaFoldDB" id="A0A7C8ZF49"/>